<dbReference type="Proteomes" id="UP001212411">
    <property type="component" value="Chromosome 2"/>
</dbReference>
<feature type="binding site" evidence="4">
    <location>
        <position position="71"/>
    </location>
    <ligand>
        <name>NADPH</name>
        <dbReference type="ChEBI" id="CHEBI:57783"/>
    </ligand>
</feature>
<dbReference type="Gene3D" id="1.10.3730.10">
    <property type="entry name" value="ProC C-terminal domain-like"/>
    <property type="match status" value="1"/>
</dbReference>
<comment type="catalytic activity">
    <reaction evidence="5">
        <text>L-proline + NADP(+) = (S)-1-pyrroline-5-carboxylate + NADPH + 2 H(+)</text>
        <dbReference type="Rhea" id="RHEA:14109"/>
        <dbReference type="ChEBI" id="CHEBI:15378"/>
        <dbReference type="ChEBI" id="CHEBI:17388"/>
        <dbReference type="ChEBI" id="CHEBI:57783"/>
        <dbReference type="ChEBI" id="CHEBI:58349"/>
        <dbReference type="ChEBI" id="CHEBI:60039"/>
        <dbReference type="EC" id="1.5.1.2"/>
    </reaction>
</comment>
<dbReference type="EMBL" id="CP115612">
    <property type="protein sequence ID" value="WBW74213.1"/>
    <property type="molecule type" value="Genomic_DNA"/>
</dbReference>
<evidence type="ECO:0000256" key="4">
    <source>
        <dbReference type="PIRSR" id="PIRSR000193-1"/>
    </source>
</evidence>
<dbReference type="PANTHER" id="PTHR11645:SF0">
    <property type="entry name" value="PYRROLINE-5-CARBOXYLATE REDUCTASE 3"/>
    <property type="match status" value="1"/>
</dbReference>
<dbReference type="SUPFAM" id="SSF51735">
    <property type="entry name" value="NAD(P)-binding Rossmann-fold domains"/>
    <property type="match status" value="1"/>
</dbReference>
<dbReference type="KEGG" id="som:SOMG_03853"/>
<dbReference type="PANTHER" id="PTHR11645">
    <property type="entry name" value="PYRROLINE-5-CARBOXYLATE REDUCTASE"/>
    <property type="match status" value="1"/>
</dbReference>
<evidence type="ECO:0000313" key="9">
    <source>
        <dbReference type="Proteomes" id="UP001212411"/>
    </source>
</evidence>
<dbReference type="NCBIfam" id="TIGR00112">
    <property type="entry name" value="proC"/>
    <property type="match status" value="1"/>
</dbReference>
<keyword evidence="3 5" id="KW-0560">Oxidoreductase</keyword>
<organism evidence="8 9">
    <name type="scientific">Schizosaccharomyces osmophilus</name>
    <dbReference type="NCBI Taxonomy" id="2545709"/>
    <lineage>
        <taxon>Eukaryota</taxon>
        <taxon>Fungi</taxon>
        <taxon>Dikarya</taxon>
        <taxon>Ascomycota</taxon>
        <taxon>Taphrinomycotina</taxon>
        <taxon>Schizosaccharomycetes</taxon>
        <taxon>Schizosaccharomycetales</taxon>
        <taxon>Schizosaccharomycetaceae</taxon>
        <taxon>Schizosaccharomyces</taxon>
    </lineage>
</organism>
<dbReference type="GeneID" id="80877329"/>
<proteinExistence type="inferred from homology"/>
<dbReference type="Gene3D" id="3.40.50.720">
    <property type="entry name" value="NAD(P)-binding Rossmann-like Domain"/>
    <property type="match status" value="1"/>
</dbReference>
<keyword evidence="5" id="KW-0028">Amino-acid biosynthesis</keyword>
<comment type="pathway">
    <text evidence="5">Amino-acid biosynthesis; L-proline biosynthesis; L-proline from L-glutamate 5-semialdehyde: step 1/1.</text>
</comment>
<evidence type="ECO:0000256" key="2">
    <source>
        <dbReference type="ARBA" id="ARBA00022857"/>
    </source>
</evidence>
<dbReference type="Pfam" id="PF14748">
    <property type="entry name" value="P5CR_dimer"/>
    <property type="match status" value="1"/>
</dbReference>
<keyword evidence="9" id="KW-1185">Reference proteome</keyword>
<dbReference type="FunFam" id="1.10.3730.10:FF:000001">
    <property type="entry name" value="Pyrroline-5-carboxylate reductase"/>
    <property type="match status" value="1"/>
</dbReference>
<dbReference type="InterPro" id="IPR053790">
    <property type="entry name" value="P5CR-like_CS"/>
</dbReference>
<feature type="domain" description="Pyrroline-5-carboxylate reductase catalytic N-terminal" evidence="6">
    <location>
        <begin position="5"/>
        <end position="114"/>
    </location>
</feature>
<dbReference type="SUPFAM" id="SSF48179">
    <property type="entry name" value="6-phosphogluconate dehydrogenase C-terminal domain-like"/>
    <property type="match status" value="1"/>
</dbReference>
<evidence type="ECO:0000313" key="8">
    <source>
        <dbReference type="EMBL" id="WBW74213.1"/>
    </source>
</evidence>
<gene>
    <name evidence="8" type="primary">pro3</name>
    <name evidence="8" type="ORF">SOMG_03853</name>
</gene>
<dbReference type="PIRSF" id="PIRSF000193">
    <property type="entry name" value="Pyrrol-5-carb_rd"/>
    <property type="match status" value="1"/>
</dbReference>
<dbReference type="RefSeq" id="XP_056038456.1">
    <property type="nucleotide sequence ID" value="XM_056182640.1"/>
</dbReference>
<dbReference type="AlphaFoldDB" id="A0AAE9WG80"/>
<comment type="similarity">
    <text evidence="1 5">Belongs to the pyrroline-5-carboxylate reductase family.</text>
</comment>
<feature type="domain" description="Pyrroline-5-carboxylate reductase dimerisation" evidence="7">
    <location>
        <begin position="177"/>
        <end position="278"/>
    </location>
</feature>
<name>A0AAE9WG80_9SCHI</name>
<dbReference type="PROSITE" id="PS00521">
    <property type="entry name" value="P5CR"/>
    <property type="match status" value="1"/>
</dbReference>
<evidence type="ECO:0000256" key="3">
    <source>
        <dbReference type="ARBA" id="ARBA00023002"/>
    </source>
</evidence>
<keyword evidence="5" id="KW-0641">Proline biosynthesis</keyword>
<feature type="binding site" evidence="4">
    <location>
        <begin position="7"/>
        <end position="12"/>
    </location>
    <ligand>
        <name>NADP(+)</name>
        <dbReference type="ChEBI" id="CHEBI:58349"/>
    </ligand>
</feature>
<evidence type="ECO:0000259" key="7">
    <source>
        <dbReference type="Pfam" id="PF14748"/>
    </source>
</evidence>
<dbReference type="InterPro" id="IPR000304">
    <property type="entry name" value="Pyrroline-COOH_reductase"/>
</dbReference>
<evidence type="ECO:0000256" key="1">
    <source>
        <dbReference type="ARBA" id="ARBA00005525"/>
    </source>
</evidence>
<sequence length="283" mass="29719">MTGFCVLGCGTMGKALLTGIFDSIKEQDEQASKNISVPDKFYACVKFVQEAIEIEKLFAGDVGISVTDEENVQKAAASDVLLLSCKPQGAEDVLGAPGMKEALKGKLILSILAGKTIDSLKNLLDDSTRIIRIMPNTASRIRESMSVLCPAPNATEADVEFAEWAFNGIGRTMKLPEKLIDASTAMCGSGPAFVATMIEAMTDGGVMMGIPFAQAQELAAQTMVGTGQMVLQGQHPAKIRNDVSTPAGCTISGLLALEDGKIRSTIARGIEQATKTASGLGNN</sequence>
<protein>
    <recommendedName>
        <fullName evidence="5">Pyrroline-5-carboxylate reductase</fullName>
        <ecNumber evidence="5">1.5.1.2</ecNumber>
    </recommendedName>
</protein>
<keyword evidence="2 4" id="KW-0521">NADP</keyword>
<dbReference type="InterPro" id="IPR029036">
    <property type="entry name" value="P5CR_dimer"/>
</dbReference>
<dbReference type="GO" id="GO:0004735">
    <property type="term" value="F:pyrroline-5-carboxylate reductase activity"/>
    <property type="evidence" value="ECO:0007669"/>
    <property type="project" value="UniProtKB-EC"/>
</dbReference>
<evidence type="ECO:0000256" key="5">
    <source>
        <dbReference type="RuleBase" id="RU003903"/>
    </source>
</evidence>
<dbReference type="InterPro" id="IPR036291">
    <property type="entry name" value="NAD(P)-bd_dom_sf"/>
</dbReference>
<dbReference type="HAMAP" id="MF_01925">
    <property type="entry name" value="P5C_reductase"/>
    <property type="match status" value="1"/>
</dbReference>
<accession>A0AAE9WG80</accession>
<dbReference type="GO" id="GO:0055129">
    <property type="term" value="P:L-proline biosynthetic process"/>
    <property type="evidence" value="ECO:0007669"/>
    <property type="project" value="TreeGrafter"/>
</dbReference>
<evidence type="ECO:0000259" key="6">
    <source>
        <dbReference type="Pfam" id="PF03807"/>
    </source>
</evidence>
<dbReference type="EC" id="1.5.1.2" evidence="5"/>
<dbReference type="InterPro" id="IPR008927">
    <property type="entry name" value="6-PGluconate_DH-like_C_sf"/>
</dbReference>
<reference evidence="8 9" key="1">
    <citation type="journal article" date="2023" name="G3 (Bethesda)">
        <title>A high-quality reference genome for the fission yeast Schizosaccharomyces osmophilus.</title>
        <authorList>
            <person name="Jia G.S."/>
            <person name="Zhang W.C."/>
            <person name="Liang Y."/>
            <person name="Liu X.H."/>
            <person name="Rhind N."/>
            <person name="Pidoux A."/>
            <person name="Brysch-Herzberg M."/>
            <person name="Du L.L."/>
        </authorList>
    </citation>
    <scope>NUCLEOTIDE SEQUENCE [LARGE SCALE GENOMIC DNA]</scope>
    <source>
        <strain evidence="8 9">CBS 15793</strain>
    </source>
</reference>
<dbReference type="Pfam" id="PF03807">
    <property type="entry name" value="F420_oxidored"/>
    <property type="match status" value="1"/>
</dbReference>
<dbReference type="InterPro" id="IPR028939">
    <property type="entry name" value="P5C_Rdtase_cat_N"/>
</dbReference>